<evidence type="ECO:0000259" key="2">
    <source>
        <dbReference type="Pfam" id="PF10108"/>
    </source>
</evidence>
<evidence type="ECO:0000313" key="3">
    <source>
        <dbReference type="EMBL" id="AMU93882.1"/>
    </source>
</evidence>
<gene>
    <name evidence="3" type="ORF">AOA14_04605</name>
</gene>
<sequence>MKYEPRIGVERRPRSYIVLDVESAVIDESGHRRYQATERYSPGNDNNRPARRGYTRSEDPLTCPRWVFQTIVTASIMVLTEHADGNLDIAQFVTLSQPDHDERAIVAGLFQLLQTWPDAELVTWAGMVHDIPLIMMAAYKHGLTLPRSWRWLSFGGNDPARHLDFARIVTGGFKMKPIHLAEVLAALDIPAKMTAPAFAVTGLIYAGAWDAVQEACECDTIGVALLLARWRRCHDGRANINVATDRLLRRIIELREGRGYVAELQARRRRFLVEAGRRAMAA</sequence>
<feature type="domain" description="Predicted 3'-5' exonuclease PolB-like" evidence="2">
    <location>
        <begin position="67"/>
        <end position="233"/>
    </location>
</feature>
<dbReference type="KEGG" id="ster:AOA14_04605"/>
<dbReference type="Proteomes" id="UP000076234">
    <property type="component" value="Chromosome"/>
</dbReference>
<reference evidence="3 4" key="2">
    <citation type="journal article" date="2016" name="Genome Announc.">
        <title>Complete Genome Sequence of Sphingopyxis terrae Strain 203-1 (NBRC 111660), a Polyethylene Glycol Degrader.</title>
        <authorList>
            <person name="Ohtsubo Y."/>
            <person name="Nonoyama S."/>
            <person name="Nagata Y."/>
            <person name="Numata M."/>
            <person name="Tsuchikane K."/>
            <person name="Hosoyama A."/>
            <person name="Yamazoe A."/>
            <person name="Tsuda M."/>
            <person name="Fujita N."/>
            <person name="Kawai F."/>
        </authorList>
    </citation>
    <scope>NUCLEOTIDE SEQUENCE [LARGE SCALE GENOMIC DNA]</scope>
    <source>
        <strain evidence="3 4">203-1</strain>
    </source>
</reference>
<dbReference type="InterPro" id="IPR019288">
    <property type="entry name" value="3'-5'_exonuclease_PolB-like"/>
</dbReference>
<dbReference type="STRING" id="1219058.AOA14_04605"/>
<feature type="region of interest" description="Disordered" evidence="1">
    <location>
        <begin position="32"/>
        <end position="57"/>
    </location>
</feature>
<reference evidence="4" key="1">
    <citation type="submission" date="2015-11" db="EMBL/GenBank/DDBJ databases">
        <title>Complete genome sequence of a polyethylene glycol-degrading strain Sphingopyxis terrae strain 203-1 (NBRC 15098).</title>
        <authorList>
            <person name="Yoshiyuki O."/>
            <person name="Shouta N."/>
            <person name="Nagata Y."/>
            <person name="Numata M."/>
            <person name="Tsuchikane K."/>
            <person name="Hosoyama A."/>
            <person name="Yamazoe A."/>
            <person name="Tsuda M."/>
            <person name="Fujita N."/>
            <person name="Kawai F."/>
        </authorList>
    </citation>
    <scope>NUCLEOTIDE SEQUENCE [LARGE SCALE GENOMIC DNA]</scope>
    <source>
        <strain evidence="4">203-1</strain>
    </source>
</reference>
<name>A0A142VVY0_9SPHN</name>
<dbReference type="SUPFAM" id="SSF53098">
    <property type="entry name" value="Ribonuclease H-like"/>
    <property type="match status" value="1"/>
</dbReference>
<accession>A0A142VVY0</accession>
<dbReference type="Pfam" id="PF10108">
    <property type="entry name" value="DNA_pol_B_exo2"/>
    <property type="match status" value="1"/>
</dbReference>
<dbReference type="InterPro" id="IPR012337">
    <property type="entry name" value="RNaseH-like_sf"/>
</dbReference>
<dbReference type="AlphaFoldDB" id="A0A142VVY0"/>
<dbReference type="EMBL" id="CP013342">
    <property type="protein sequence ID" value="AMU93882.1"/>
    <property type="molecule type" value="Genomic_DNA"/>
</dbReference>
<evidence type="ECO:0000256" key="1">
    <source>
        <dbReference type="SAM" id="MobiDB-lite"/>
    </source>
</evidence>
<proteinExistence type="predicted"/>
<protein>
    <recommendedName>
        <fullName evidence="2">Predicted 3'-5' exonuclease PolB-like domain-containing protein</fullName>
    </recommendedName>
</protein>
<evidence type="ECO:0000313" key="4">
    <source>
        <dbReference type="Proteomes" id="UP000076234"/>
    </source>
</evidence>
<organism evidence="3 4">
    <name type="scientific">Sphingopyxis terrae subsp. terrae NBRC 15098</name>
    <dbReference type="NCBI Taxonomy" id="1219058"/>
    <lineage>
        <taxon>Bacteria</taxon>
        <taxon>Pseudomonadati</taxon>
        <taxon>Pseudomonadota</taxon>
        <taxon>Alphaproteobacteria</taxon>
        <taxon>Sphingomonadales</taxon>
        <taxon>Sphingomonadaceae</taxon>
        <taxon>Sphingopyxis</taxon>
    </lineage>
</organism>
<dbReference type="RefSeq" id="WP_062900952.1">
    <property type="nucleotide sequence ID" value="NZ_CP013342.1"/>
</dbReference>